<evidence type="ECO:0000313" key="2">
    <source>
        <dbReference type="EMBL" id="KAK1638604.1"/>
    </source>
</evidence>
<organism evidence="2 3">
    <name type="scientific">Colletotrichum phormii</name>
    <dbReference type="NCBI Taxonomy" id="359342"/>
    <lineage>
        <taxon>Eukaryota</taxon>
        <taxon>Fungi</taxon>
        <taxon>Dikarya</taxon>
        <taxon>Ascomycota</taxon>
        <taxon>Pezizomycotina</taxon>
        <taxon>Sordariomycetes</taxon>
        <taxon>Hypocreomycetidae</taxon>
        <taxon>Glomerellales</taxon>
        <taxon>Glomerellaceae</taxon>
        <taxon>Colletotrichum</taxon>
        <taxon>Colletotrichum acutatum species complex</taxon>
    </lineage>
</organism>
<comment type="caution">
    <text evidence="2">The sequence shown here is derived from an EMBL/GenBank/DDBJ whole genome shotgun (WGS) entry which is preliminary data.</text>
</comment>
<keyword evidence="1" id="KW-0812">Transmembrane</keyword>
<sequence>MRSWIRVIFTVTVVGVSVGIIAVFVTSQTQAGIGTPGGYWYLLWTSLPVLTMLGISLYISSSDTASRNLWTLHFLSIKSSSVQQLHFSILDMSGPRAMITALQMRTWSILTSQTLTLLCAFLTAIGSILFTVDWNLVPKDLQLRQNSWFADKTMAQGVPKYDRNVCNLLIGKGEGDFPYPKGTYDNFIFPDMTLPTIPSKNVSFEVEVTAASLEPLCTRVADETGNFRIKEVEHSNERGSWIIYSADIHFDIIMLNGAVIKINESVFVGDNETTATERIFALGDRISTTTRLYLWGSWKLNFEDISFLRTWHCGYSWKKTVMNVDMTVVDNELVIDQSRPPRPVEGTTEPWNPQFSFTNYGSQQDFRPDSSEDRNRTFDMDKEMILALKPYGPLELEALGNSSREDDVKAVVNQNWAFLHTQVANKKNRLSLNESAISVNLPPGGLPPVKAKLTDHSRRRLFQNPVATYLILVILGLVIAVHILMLVPKAVKNRLGWEAELLSMDVEGLAPDGFNSISRMVTLLHSSNAIQYMPSQSLSQDELFEQLEHLRFRLGWFEKQVDKTRHFTIGVEGDAGFVFLGAPREIEVEPKPASPRRYFGWLSCGERAS</sequence>
<gene>
    <name evidence="2" type="ORF">BDP81DRAFT_315510</name>
</gene>
<dbReference type="InterPro" id="IPR021840">
    <property type="entry name" value="DUF3433"/>
</dbReference>
<evidence type="ECO:0000256" key="1">
    <source>
        <dbReference type="SAM" id="Phobius"/>
    </source>
</evidence>
<feature type="transmembrane region" description="Helical" evidence="1">
    <location>
        <begin position="39"/>
        <end position="59"/>
    </location>
</feature>
<feature type="transmembrane region" description="Helical" evidence="1">
    <location>
        <begin position="114"/>
        <end position="137"/>
    </location>
</feature>
<reference evidence="2" key="1">
    <citation type="submission" date="2021-06" db="EMBL/GenBank/DDBJ databases">
        <title>Comparative genomics, transcriptomics and evolutionary studies reveal genomic signatures of adaptation to plant cell wall in hemibiotrophic fungi.</title>
        <authorList>
            <consortium name="DOE Joint Genome Institute"/>
            <person name="Baroncelli R."/>
            <person name="Diaz J.F."/>
            <person name="Benocci T."/>
            <person name="Peng M."/>
            <person name="Battaglia E."/>
            <person name="Haridas S."/>
            <person name="Andreopoulos W."/>
            <person name="Labutti K."/>
            <person name="Pangilinan J."/>
            <person name="Floch G.L."/>
            <person name="Makela M.R."/>
            <person name="Henrissat B."/>
            <person name="Grigoriev I.V."/>
            <person name="Crouch J.A."/>
            <person name="De Vries R.P."/>
            <person name="Sukno S.A."/>
            <person name="Thon M.R."/>
        </authorList>
    </citation>
    <scope>NUCLEOTIDE SEQUENCE</scope>
    <source>
        <strain evidence="2">CBS 102054</strain>
    </source>
</reference>
<accession>A0AAJ0EH39</accession>
<protein>
    <submittedName>
        <fullName evidence="2">Uncharacterized protein</fullName>
    </submittedName>
</protein>
<dbReference type="Proteomes" id="UP001243989">
    <property type="component" value="Unassembled WGS sequence"/>
</dbReference>
<keyword evidence="1" id="KW-0472">Membrane</keyword>
<feature type="transmembrane region" description="Helical" evidence="1">
    <location>
        <begin position="7"/>
        <end position="27"/>
    </location>
</feature>
<keyword evidence="1" id="KW-1133">Transmembrane helix</keyword>
<dbReference type="EMBL" id="JAHMHQ010000006">
    <property type="protein sequence ID" value="KAK1638604.1"/>
    <property type="molecule type" value="Genomic_DNA"/>
</dbReference>
<evidence type="ECO:0000313" key="3">
    <source>
        <dbReference type="Proteomes" id="UP001243989"/>
    </source>
</evidence>
<keyword evidence="3" id="KW-1185">Reference proteome</keyword>
<dbReference type="Pfam" id="PF11915">
    <property type="entry name" value="DUF3433"/>
    <property type="match status" value="1"/>
</dbReference>
<dbReference type="RefSeq" id="XP_060447211.1">
    <property type="nucleotide sequence ID" value="XM_060584093.1"/>
</dbReference>
<name>A0AAJ0EH39_9PEZI</name>
<feature type="transmembrane region" description="Helical" evidence="1">
    <location>
        <begin position="466"/>
        <end position="487"/>
    </location>
</feature>
<proteinExistence type="predicted"/>
<dbReference type="GeneID" id="85468955"/>
<dbReference type="AlphaFoldDB" id="A0AAJ0EH39"/>